<dbReference type="InterPro" id="IPR011701">
    <property type="entry name" value="MFS"/>
</dbReference>
<evidence type="ECO:0000256" key="6">
    <source>
        <dbReference type="ARBA" id="ARBA00023136"/>
    </source>
</evidence>
<dbReference type="GO" id="GO:0005886">
    <property type="term" value="C:plasma membrane"/>
    <property type="evidence" value="ECO:0007669"/>
    <property type="project" value="UniProtKB-SubCell"/>
</dbReference>
<reference evidence="9 10" key="1">
    <citation type="submission" date="2016-10" db="EMBL/GenBank/DDBJ databases">
        <authorList>
            <person name="de Groot N.N."/>
        </authorList>
    </citation>
    <scope>NUCLEOTIDE SEQUENCE [LARGE SCALE GENOMIC DNA]</scope>
    <source>
        <strain evidence="9 10">DSM 21799</strain>
    </source>
</reference>
<keyword evidence="4 7" id="KW-0812">Transmembrane</keyword>
<evidence type="ECO:0000256" key="2">
    <source>
        <dbReference type="ARBA" id="ARBA00022448"/>
    </source>
</evidence>
<evidence type="ECO:0000259" key="8">
    <source>
        <dbReference type="PROSITE" id="PS50850"/>
    </source>
</evidence>
<dbReference type="InterPro" id="IPR050171">
    <property type="entry name" value="MFS_Transporters"/>
</dbReference>
<dbReference type="Gene3D" id="1.20.1250.20">
    <property type="entry name" value="MFS general substrate transporter like domains"/>
    <property type="match status" value="1"/>
</dbReference>
<keyword evidence="2" id="KW-0813">Transport</keyword>
<dbReference type="PROSITE" id="PS50850">
    <property type="entry name" value="MFS"/>
    <property type="match status" value="1"/>
</dbReference>
<feature type="transmembrane region" description="Helical" evidence="7">
    <location>
        <begin position="141"/>
        <end position="162"/>
    </location>
</feature>
<sequence>MFSRIPAWLRVAPALFVMAWGGNHFTPLLHLYEQIGHYTTLDVNLLLGLYVLGLIPGLLLAGPISDHRGRKPVTIAGVLLSIAGNAVIAAGLGNLVVLCAGRLLAGVGVGIAMAVGTSWIKELSSRPFDTRADAAAGARRPSLALTLGFGLGAGVSGVLAQWGPFPALVPYGIHVLVSALALVPLAAAPETLAAPARGSLWRDLRVPLAGHARFVRVVLPAAPWIFGAAGLAYAVMPQLVADKTGSLSLAYATLLTVLTLGTGALVQPLVKRLNELTHGRAMVVGMALMLAGVLLAVINARMLSPVLALVAALTLGAAYGICIVAGLIEVQRIAGPEDLAGITGVYYSLAYAGFLLPTVLAAFAALTTYTVLLAVLAVLCAACLALVSRGLRRAA</sequence>
<feature type="transmembrane region" description="Helical" evidence="7">
    <location>
        <begin position="214"/>
        <end position="236"/>
    </location>
</feature>
<keyword evidence="5 7" id="KW-1133">Transmembrane helix</keyword>
<accession>A0A1H4KTQ5</accession>
<comment type="subcellular location">
    <subcellularLocation>
        <location evidence="1">Cell membrane</location>
        <topology evidence="1">Multi-pass membrane protein</topology>
    </subcellularLocation>
</comment>
<dbReference type="GO" id="GO:0022857">
    <property type="term" value="F:transmembrane transporter activity"/>
    <property type="evidence" value="ECO:0007669"/>
    <property type="project" value="InterPro"/>
</dbReference>
<feature type="domain" description="Major facilitator superfamily (MFS) profile" evidence="8">
    <location>
        <begin position="1"/>
        <end position="392"/>
    </location>
</feature>
<dbReference type="RefSeq" id="WP_091181602.1">
    <property type="nucleotide sequence ID" value="NZ_FNRY01000001.1"/>
</dbReference>
<dbReference type="SUPFAM" id="SSF103473">
    <property type="entry name" value="MFS general substrate transporter"/>
    <property type="match status" value="1"/>
</dbReference>
<dbReference type="InterPro" id="IPR020846">
    <property type="entry name" value="MFS_dom"/>
</dbReference>
<evidence type="ECO:0000256" key="5">
    <source>
        <dbReference type="ARBA" id="ARBA00022989"/>
    </source>
</evidence>
<dbReference type="PANTHER" id="PTHR23517">
    <property type="entry name" value="RESISTANCE PROTEIN MDTM, PUTATIVE-RELATED-RELATED"/>
    <property type="match status" value="1"/>
</dbReference>
<organism evidence="9 10">
    <name type="scientific">Paramicrobacterium humi</name>
    <dbReference type="NCBI Taxonomy" id="640635"/>
    <lineage>
        <taxon>Bacteria</taxon>
        <taxon>Bacillati</taxon>
        <taxon>Actinomycetota</taxon>
        <taxon>Actinomycetes</taxon>
        <taxon>Micrococcales</taxon>
        <taxon>Microbacteriaceae</taxon>
        <taxon>Paramicrobacterium</taxon>
    </lineage>
</organism>
<feature type="transmembrane region" description="Helical" evidence="7">
    <location>
        <begin position="306"/>
        <end position="327"/>
    </location>
</feature>
<dbReference type="Proteomes" id="UP000199183">
    <property type="component" value="Unassembled WGS sequence"/>
</dbReference>
<feature type="transmembrane region" description="Helical" evidence="7">
    <location>
        <begin position="73"/>
        <end position="97"/>
    </location>
</feature>
<keyword evidence="10" id="KW-1185">Reference proteome</keyword>
<feature type="transmembrane region" description="Helical" evidence="7">
    <location>
        <begin position="7"/>
        <end position="23"/>
    </location>
</feature>
<dbReference type="AlphaFoldDB" id="A0A1H4KTQ5"/>
<gene>
    <name evidence="9" type="ORF">SAMN04489806_1306</name>
</gene>
<protein>
    <submittedName>
        <fullName evidence="9">Predicted arabinose efflux permease, MFS family</fullName>
    </submittedName>
</protein>
<evidence type="ECO:0000256" key="4">
    <source>
        <dbReference type="ARBA" id="ARBA00022692"/>
    </source>
</evidence>
<feature type="transmembrane region" description="Helical" evidence="7">
    <location>
        <begin position="339"/>
        <end position="363"/>
    </location>
</feature>
<feature type="transmembrane region" description="Helical" evidence="7">
    <location>
        <begin position="248"/>
        <end position="270"/>
    </location>
</feature>
<dbReference type="EMBL" id="FNRY01000001">
    <property type="protein sequence ID" value="SEB61924.1"/>
    <property type="molecule type" value="Genomic_DNA"/>
</dbReference>
<dbReference type="STRING" id="640635.SAMN04489806_1306"/>
<evidence type="ECO:0000256" key="3">
    <source>
        <dbReference type="ARBA" id="ARBA00022475"/>
    </source>
</evidence>
<keyword evidence="6 7" id="KW-0472">Membrane</keyword>
<dbReference type="PANTHER" id="PTHR23517:SF3">
    <property type="entry name" value="INTEGRAL MEMBRANE TRANSPORT PROTEIN"/>
    <property type="match status" value="1"/>
</dbReference>
<name>A0A1H4KTQ5_9MICO</name>
<evidence type="ECO:0000256" key="1">
    <source>
        <dbReference type="ARBA" id="ARBA00004651"/>
    </source>
</evidence>
<evidence type="ECO:0000313" key="10">
    <source>
        <dbReference type="Proteomes" id="UP000199183"/>
    </source>
</evidence>
<dbReference type="OrthoDB" id="5242249at2"/>
<dbReference type="InterPro" id="IPR036259">
    <property type="entry name" value="MFS_trans_sf"/>
</dbReference>
<feature type="transmembrane region" description="Helical" evidence="7">
    <location>
        <begin position="103"/>
        <end position="120"/>
    </location>
</feature>
<feature type="transmembrane region" description="Helical" evidence="7">
    <location>
        <begin position="369"/>
        <end position="387"/>
    </location>
</feature>
<feature type="transmembrane region" description="Helical" evidence="7">
    <location>
        <begin position="43"/>
        <end position="61"/>
    </location>
</feature>
<evidence type="ECO:0000256" key="7">
    <source>
        <dbReference type="SAM" id="Phobius"/>
    </source>
</evidence>
<feature type="transmembrane region" description="Helical" evidence="7">
    <location>
        <begin position="168"/>
        <end position="193"/>
    </location>
</feature>
<evidence type="ECO:0000313" key="9">
    <source>
        <dbReference type="EMBL" id="SEB61924.1"/>
    </source>
</evidence>
<feature type="transmembrane region" description="Helical" evidence="7">
    <location>
        <begin position="282"/>
        <end position="300"/>
    </location>
</feature>
<dbReference type="Pfam" id="PF07690">
    <property type="entry name" value="MFS_1"/>
    <property type="match status" value="1"/>
</dbReference>
<keyword evidence="3" id="KW-1003">Cell membrane</keyword>
<proteinExistence type="predicted"/>